<dbReference type="OrthoDB" id="422720at2759"/>
<dbReference type="InterPro" id="IPR027417">
    <property type="entry name" value="P-loop_NTPase"/>
</dbReference>
<evidence type="ECO:0000313" key="3">
    <source>
        <dbReference type="Proteomes" id="UP000507470"/>
    </source>
</evidence>
<dbReference type="PANTHER" id="PTHR32341">
    <property type="entry name" value="INTERFERON-INDUCIBLE GTPASE"/>
    <property type="match status" value="1"/>
</dbReference>
<reference evidence="2 3" key="1">
    <citation type="submission" date="2020-06" db="EMBL/GenBank/DDBJ databases">
        <authorList>
            <person name="Li R."/>
            <person name="Bekaert M."/>
        </authorList>
    </citation>
    <scope>NUCLEOTIDE SEQUENCE [LARGE SCALE GENOMIC DNA]</scope>
    <source>
        <strain evidence="3">wild</strain>
    </source>
</reference>
<evidence type="ECO:0000256" key="1">
    <source>
        <dbReference type="SAM" id="MobiDB-lite"/>
    </source>
</evidence>
<dbReference type="InterPro" id="IPR007743">
    <property type="entry name" value="Immunity-related_GTPase-like"/>
</dbReference>
<organism evidence="2 3">
    <name type="scientific">Mytilus coruscus</name>
    <name type="common">Sea mussel</name>
    <dbReference type="NCBI Taxonomy" id="42192"/>
    <lineage>
        <taxon>Eukaryota</taxon>
        <taxon>Metazoa</taxon>
        <taxon>Spiralia</taxon>
        <taxon>Lophotrochozoa</taxon>
        <taxon>Mollusca</taxon>
        <taxon>Bivalvia</taxon>
        <taxon>Autobranchia</taxon>
        <taxon>Pteriomorphia</taxon>
        <taxon>Mytilida</taxon>
        <taxon>Mytiloidea</taxon>
        <taxon>Mytilidae</taxon>
        <taxon>Mytilinae</taxon>
        <taxon>Mytilus</taxon>
    </lineage>
</organism>
<dbReference type="GO" id="GO:0005525">
    <property type="term" value="F:GTP binding"/>
    <property type="evidence" value="ECO:0007669"/>
    <property type="project" value="InterPro"/>
</dbReference>
<dbReference type="AlphaFoldDB" id="A0A6J8AE68"/>
<dbReference type="InterPro" id="IPR051515">
    <property type="entry name" value="IRG"/>
</dbReference>
<dbReference type="Pfam" id="PF05049">
    <property type="entry name" value="IIGP"/>
    <property type="match status" value="1"/>
</dbReference>
<dbReference type="EMBL" id="CACVKT020001247">
    <property type="protein sequence ID" value="CAC5366403.1"/>
    <property type="molecule type" value="Genomic_DNA"/>
</dbReference>
<keyword evidence="3" id="KW-1185">Reference proteome</keyword>
<dbReference type="PANTHER" id="PTHR32341:SF10">
    <property type="entry name" value="INTERFERON-INDUCIBLE GTPASE 5"/>
    <property type="match status" value="1"/>
</dbReference>
<dbReference type="GO" id="GO:0016020">
    <property type="term" value="C:membrane"/>
    <property type="evidence" value="ECO:0007669"/>
    <property type="project" value="InterPro"/>
</dbReference>
<dbReference type="Gene3D" id="3.40.50.300">
    <property type="entry name" value="P-loop containing nucleotide triphosphate hydrolases"/>
    <property type="match status" value="1"/>
</dbReference>
<gene>
    <name evidence="2" type="ORF">MCOR_6718</name>
</gene>
<sequence length="281" mass="31817">MTKMKPSTDEERMTKTTLLTEGDTIIGTKTPTDDDTMTRMNPSTDDYTSKRTKTALYEVDEDITDSDEERVLEFFAAAVNISSESTDEAFIAIESRGNIENDILKRLETDGVIATTKFLMVQAMKWKRAKVKIAVAGQSSAVPTTDDEWLVRQLQGANIPFCFVRTKLDQDIESGKRMGKSEKTVLNDIIEAIAKSTKTMPVLKDEQVFIISNHKPSLGDMSKLVKFMQQKVTTVKFEAILFSIPAFTEEIIEKKYRGLLDRIPQVAYLHAMYFDNLRTLE</sequence>
<proteinExistence type="predicted"/>
<evidence type="ECO:0000313" key="2">
    <source>
        <dbReference type="EMBL" id="CAC5366403.1"/>
    </source>
</evidence>
<protein>
    <submittedName>
        <fullName evidence="2">Uncharacterized protein</fullName>
    </submittedName>
</protein>
<accession>A0A6J8AE68</accession>
<feature type="region of interest" description="Disordered" evidence="1">
    <location>
        <begin position="1"/>
        <end position="49"/>
    </location>
</feature>
<feature type="compositionally biased region" description="Basic and acidic residues" evidence="1">
    <location>
        <begin position="1"/>
        <end position="14"/>
    </location>
</feature>
<dbReference type="Proteomes" id="UP000507470">
    <property type="component" value="Unassembled WGS sequence"/>
</dbReference>
<name>A0A6J8AE68_MYTCO</name>